<gene>
    <name evidence="1" type="ORF">ACFQGD_21455</name>
</gene>
<protein>
    <submittedName>
        <fullName evidence="1">Uncharacterized protein</fullName>
    </submittedName>
</protein>
<name>A0ABW2C345_9PSEU</name>
<evidence type="ECO:0000313" key="1">
    <source>
        <dbReference type="EMBL" id="MFC6869712.1"/>
    </source>
</evidence>
<proteinExistence type="predicted"/>
<accession>A0ABW2C345</accession>
<evidence type="ECO:0000313" key="2">
    <source>
        <dbReference type="Proteomes" id="UP001596337"/>
    </source>
</evidence>
<dbReference type="RefSeq" id="WP_345397655.1">
    <property type="nucleotide sequence ID" value="NZ_BAABLA010000027.1"/>
</dbReference>
<comment type="caution">
    <text evidence="1">The sequence shown here is derived from an EMBL/GenBank/DDBJ whole genome shotgun (WGS) entry which is preliminary data.</text>
</comment>
<reference evidence="2" key="1">
    <citation type="journal article" date="2019" name="Int. J. Syst. Evol. Microbiol.">
        <title>The Global Catalogue of Microorganisms (GCM) 10K type strain sequencing project: providing services to taxonomists for standard genome sequencing and annotation.</title>
        <authorList>
            <consortium name="The Broad Institute Genomics Platform"/>
            <consortium name="The Broad Institute Genome Sequencing Center for Infectious Disease"/>
            <person name="Wu L."/>
            <person name="Ma J."/>
        </authorList>
    </citation>
    <scope>NUCLEOTIDE SEQUENCE [LARGE SCALE GENOMIC DNA]</scope>
    <source>
        <strain evidence="2">KCTC 32255</strain>
    </source>
</reference>
<dbReference type="Proteomes" id="UP001596337">
    <property type="component" value="Unassembled WGS sequence"/>
</dbReference>
<dbReference type="EMBL" id="JBHSXX010000001">
    <property type="protein sequence ID" value="MFC6869712.1"/>
    <property type="molecule type" value="Genomic_DNA"/>
</dbReference>
<keyword evidence="2" id="KW-1185">Reference proteome</keyword>
<organism evidence="1 2">
    <name type="scientific">Haloechinothrix salitolerans</name>
    <dbReference type="NCBI Taxonomy" id="926830"/>
    <lineage>
        <taxon>Bacteria</taxon>
        <taxon>Bacillati</taxon>
        <taxon>Actinomycetota</taxon>
        <taxon>Actinomycetes</taxon>
        <taxon>Pseudonocardiales</taxon>
        <taxon>Pseudonocardiaceae</taxon>
        <taxon>Haloechinothrix</taxon>
    </lineage>
</organism>
<sequence length="175" mass="19024">MSWNDFYARRDIMRDAVDRAAKDNGRLPFAELDGADELFGTEHQLLLALYHRWTLLLGGKLRAMAAAPEDGHAPDVDTDLPDRVGAAWRETAAEHPTLRAVLDTAIEADPESLRPALEAEQRMMAFAAGLADPGEPITEATKVGASFLTLIRHAGAVPARGRTRTTRRGLLSVAS</sequence>